<dbReference type="Proteomes" id="UP000663864">
    <property type="component" value="Unassembled WGS sequence"/>
</dbReference>
<dbReference type="FunFam" id="3.30.200.20:FF:000124">
    <property type="entry name" value="Cyclin-dependent kinase 4"/>
    <property type="match status" value="1"/>
</dbReference>
<evidence type="ECO:0000256" key="9">
    <source>
        <dbReference type="ARBA" id="ARBA00022840"/>
    </source>
</evidence>
<keyword evidence="3" id="KW-0723">Serine/threonine-protein kinase</keyword>
<feature type="binding site" evidence="14">
    <location>
        <position position="1180"/>
    </location>
    <ligand>
        <name>ATP</name>
        <dbReference type="ChEBI" id="CHEBI:30616"/>
    </ligand>
</feature>
<sequence>MGIYYSLISGFSSPTSTNNGNAHSIIHLKSLKKRRRRHKRHYLLNQFFLGTNHFFLNRKTHKCLFHEYYTLNSNSDILTPINLNLSLPKLNHPLIIHPIQCTIAIRRDSLKLIHCYEDWYSIDFIFDADRPVQIYIYFMAHEIHANNDGTLSYVCCTKVNQLDKVKQYNAFLRPAGHGQIFSSIKYDILFPLSVMNEEHYGCTITERLYPIVIVCKAIKADLINSSKTICGTMVNQNCNVTTTILPTFDQFHIVLATVKYRQLNNRTIMINSNHVSIVLLSQKHVYNGIVFKLFEFYGIENHQSKFSTNNLYDQRKISTRKKSSIKIVTVPTISENEPFSNTNLTNRIDDISLCNQESKQTYKIKKSLSYVDLILNNRTESTCVICLTDIRNVLLLPCRHLCLCKTCAEDLKFQSSNCPICRIPFHALLQINALRHRQIHPYDSEEYIYENISIIDALNLATTIITKKNSLKQIHNNHTSISTNNFKIYHVYINFHLKIVYVYVKETHVFRMEVTTTLSKTFKRFTIPRSTSSMGSFTTTNGTATNVEQKFEELSSSQTTQVSSLNGNSSLNHKHPPLSYVQHIRPVQHHSHQNLSLSSQEQQEQQQKQKYNLPTRPLSGDISSFMIRSSSTDFHSSNDYIPKENKMNKSAKVSSLYKSSIQRDTSYDNIKGLTTIDETTTTTTTKSKPEQSSSQYSSIKNLLTKKFHPLGIATTSHNETTTQPTKPNIKQKKRRTSFRNFSQFLKRSHSTNTDLSNIAANNTSNSNDQPNKLTADIIYQRLHAKQIDENDSSFITRSNTSIMCNGSGTALVPISEEENPVPIKQQNRLKTTNIDEEDYYYDNTIRSDSAALTHQQTQRIAPSLSLSSSSSFISAHTSSPSGISSTSNKNRNNILNGNQYQQRDDPIKPSKSSSSVTSNIGTALAVLANNTNINTNINTNTNKHYLTNSISLHGDVNTLINAQINDHHLSTSAINDVDSSLSSSTNTKGRTVIQSITPDSLTKQYSTNNIENSNQEVTKVKMREHSAKKKRGLRDLKSRISLPPELKNSFSFTKQNLTVINNNNNNNNNQSSGINLTNKLKLNQQQIPQRSSYYQTNSLSTQTLNNVLNQSNSSLVHRSPSQLNASMSGQLSRNEQRLSMLDLGFGKIESYIKLEKLGEGTYATVYKGKSHLLNGYIALKEIRLEQEEGAPCTALREVSLLKGLKHTNIVSLHDIIFNQTTLTLVFEFVEKDLKQYMDDCGNILNIKNVRLFLFQLLRGLDYCHSKKILHRDLKPQNLLINERGELKLADFGLARIKSFPTKTYSHEVVTLWYRPPDVLLGSTEYSTPIDVWAVGCIFYEMACGRPLFAGTKVDEELYLIFKCLGTPNEKTLPGVTTNPDFQALRFPYYHGESLNHLAPRLDQNAIDLLEKFLRYNPHSRISARDAMMHKFFSCYPPTIHTLGPLQSILDLNEIYLTKDHGSKLITASLMKTAISKRSSVHL</sequence>
<keyword evidence="6 13" id="KW-0863">Zinc-finger</keyword>
<evidence type="ECO:0000256" key="12">
    <source>
        <dbReference type="ARBA" id="ARBA00048367"/>
    </source>
</evidence>
<proteinExistence type="inferred from homology"/>
<dbReference type="InterPro" id="IPR013083">
    <property type="entry name" value="Znf_RING/FYVE/PHD"/>
</dbReference>
<evidence type="ECO:0000259" key="16">
    <source>
        <dbReference type="PROSITE" id="PS50011"/>
    </source>
</evidence>
<keyword evidence="6 13" id="KW-0479">Metal-binding</keyword>
<feature type="compositionally biased region" description="Low complexity" evidence="15">
    <location>
        <begin position="875"/>
        <end position="887"/>
    </location>
</feature>
<comment type="catalytic activity">
    <reaction evidence="11">
        <text>L-threonyl-[protein] + ATP = O-phospho-L-threonyl-[protein] + ADP + H(+)</text>
        <dbReference type="Rhea" id="RHEA:46608"/>
        <dbReference type="Rhea" id="RHEA-COMP:11060"/>
        <dbReference type="Rhea" id="RHEA-COMP:11605"/>
        <dbReference type="ChEBI" id="CHEBI:15378"/>
        <dbReference type="ChEBI" id="CHEBI:30013"/>
        <dbReference type="ChEBI" id="CHEBI:30616"/>
        <dbReference type="ChEBI" id="CHEBI:61977"/>
        <dbReference type="ChEBI" id="CHEBI:456216"/>
        <dbReference type="EC" id="2.7.11.22"/>
    </reaction>
</comment>
<evidence type="ECO:0000256" key="6">
    <source>
        <dbReference type="ARBA" id="ARBA00022771"/>
    </source>
</evidence>
<evidence type="ECO:0000259" key="17">
    <source>
        <dbReference type="PROSITE" id="PS50089"/>
    </source>
</evidence>
<feature type="compositionally biased region" description="Low complexity" evidence="15">
    <location>
        <begin position="554"/>
        <end position="565"/>
    </location>
</feature>
<dbReference type="Pfam" id="PF13920">
    <property type="entry name" value="zf-C3HC4_3"/>
    <property type="match status" value="1"/>
</dbReference>
<dbReference type="SUPFAM" id="SSF56112">
    <property type="entry name" value="Protein kinase-like (PK-like)"/>
    <property type="match status" value="1"/>
</dbReference>
<dbReference type="InterPro" id="IPR011009">
    <property type="entry name" value="Kinase-like_dom_sf"/>
</dbReference>
<feature type="region of interest" description="Disordered" evidence="15">
    <location>
        <begin position="551"/>
        <end position="577"/>
    </location>
</feature>
<dbReference type="GO" id="GO:0005737">
    <property type="term" value="C:cytoplasm"/>
    <property type="evidence" value="ECO:0007669"/>
    <property type="project" value="TreeGrafter"/>
</dbReference>
<feature type="region of interest" description="Disordered" evidence="15">
    <location>
        <begin position="589"/>
        <end position="618"/>
    </location>
</feature>
<dbReference type="InterPro" id="IPR008271">
    <property type="entry name" value="Ser/Thr_kinase_AS"/>
</dbReference>
<evidence type="ECO:0000256" key="1">
    <source>
        <dbReference type="ARBA" id="ARBA00006485"/>
    </source>
</evidence>
<keyword evidence="8" id="KW-0862">Zinc</keyword>
<feature type="compositionally biased region" description="Polar residues" evidence="15">
    <location>
        <begin position="888"/>
        <end position="901"/>
    </location>
</feature>
<reference evidence="18" key="1">
    <citation type="submission" date="2021-02" db="EMBL/GenBank/DDBJ databases">
        <authorList>
            <person name="Nowell W R."/>
        </authorList>
    </citation>
    <scope>NUCLEOTIDE SEQUENCE</scope>
</reference>
<dbReference type="PROSITE" id="PS50089">
    <property type="entry name" value="ZF_RING_2"/>
    <property type="match status" value="1"/>
</dbReference>
<comment type="similarity">
    <text evidence="10">Belongs to the RING-type zinc finger family. LOG2 subfamily.</text>
</comment>
<feature type="compositionally biased region" description="Low complexity" evidence="15">
    <location>
        <begin position="593"/>
        <end position="610"/>
    </location>
</feature>
<dbReference type="EC" id="2.7.11.22" evidence="2"/>
<dbReference type="GO" id="GO:0005524">
    <property type="term" value="F:ATP binding"/>
    <property type="evidence" value="ECO:0007669"/>
    <property type="project" value="UniProtKB-UniRule"/>
</dbReference>
<evidence type="ECO:0000256" key="7">
    <source>
        <dbReference type="ARBA" id="ARBA00022777"/>
    </source>
</evidence>
<dbReference type="PANTHER" id="PTHR24056:SF246">
    <property type="entry name" value="ECDYSONE-INDUCED PROTEIN 63E, ISOFORM N"/>
    <property type="match status" value="1"/>
</dbReference>
<dbReference type="InterPro" id="IPR050108">
    <property type="entry name" value="CDK"/>
</dbReference>
<evidence type="ECO:0000313" key="19">
    <source>
        <dbReference type="Proteomes" id="UP000663864"/>
    </source>
</evidence>
<dbReference type="InterPro" id="IPR045195">
    <property type="entry name" value="LOG2-like_mRING_C3HC5"/>
</dbReference>
<name>A0A814LK90_9BILA</name>
<protein>
    <recommendedName>
        <fullName evidence="2">cyclin-dependent kinase</fullName>
        <ecNumber evidence="2">2.7.11.22</ecNumber>
    </recommendedName>
</protein>
<dbReference type="SMART" id="SM00184">
    <property type="entry name" value="RING"/>
    <property type="match status" value="1"/>
</dbReference>
<comment type="catalytic activity">
    <reaction evidence="12">
        <text>L-seryl-[protein] + ATP = O-phospho-L-seryl-[protein] + ADP + H(+)</text>
        <dbReference type="Rhea" id="RHEA:17989"/>
        <dbReference type="Rhea" id="RHEA-COMP:9863"/>
        <dbReference type="Rhea" id="RHEA-COMP:11604"/>
        <dbReference type="ChEBI" id="CHEBI:15378"/>
        <dbReference type="ChEBI" id="CHEBI:29999"/>
        <dbReference type="ChEBI" id="CHEBI:30616"/>
        <dbReference type="ChEBI" id="CHEBI:83421"/>
        <dbReference type="ChEBI" id="CHEBI:456216"/>
        <dbReference type="EC" id="2.7.11.22"/>
    </reaction>
</comment>
<dbReference type="GO" id="GO:0004693">
    <property type="term" value="F:cyclin-dependent protein serine/threonine kinase activity"/>
    <property type="evidence" value="ECO:0007669"/>
    <property type="project" value="UniProtKB-EC"/>
</dbReference>
<dbReference type="SUPFAM" id="SSF57850">
    <property type="entry name" value="RING/U-box"/>
    <property type="match status" value="1"/>
</dbReference>
<dbReference type="PROSITE" id="PS00108">
    <property type="entry name" value="PROTEIN_KINASE_ST"/>
    <property type="match status" value="1"/>
</dbReference>
<evidence type="ECO:0000256" key="13">
    <source>
        <dbReference type="PROSITE-ProRule" id="PRU00175"/>
    </source>
</evidence>
<dbReference type="EMBL" id="CAJNOT010000734">
    <property type="protein sequence ID" value="CAF1067371.1"/>
    <property type="molecule type" value="Genomic_DNA"/>
</dbReference>
<dbReference type="PROSITE" id="PS50011">
    <property type="entry name" value="PROTEIN_KINASE_DOM"/>
    <property type="match status" value="1"/>
</dbReference>
<keyword evidence="5 14" id="KW-0547">Nucleotide-binding</keyword>
<feature type="domain" description="RING-type" evidence="17">
    <location>
        <begin position="383"/>
        <end position="422"/>
    </location>
</feature>
<dbReference type="InterPro" id="IPR001841">
    <property type="entry name" value="Znf_RING"/>
</dbReference>
<evidence type="ECO:0000256" key="11">
    <source>
        <dbReference type="ARBA" id="ARBA00047811"/>
    </source>
</evidence>
<comment type="caution">
    <text evidence="18">The sequence shown here is derived from an EMBL/GenBank/DDBJ whole genome shotgun (WGS) entry which is preliminary data.</text>
</comment>
<evidence type="ECO:0000256" key="15">
    <source>
        <dbReference type="SAM" id="MobiDB-lite"/>
    </source>
</evidence>
<dbReference type="CDD" id="cd16789">
    <property type="entry name" value="mRING-HC-C3HC5_MGRN1-like"/>
    <property type="match status" value="1"/>
</dbReference>
<evidence type="ECO:0000256" key="4">
    <source>
        <dbReference type="ARBA" id="ARBA00022679"/>
    </source>
</evidence>
<dbReference type="Gene3D" id="3.30.200.20">
    <property type="entry name" value="Phosphorylase Kinase, domain 1"/>
    <property type="match status" value="1"/>
</dbReference>
<dbReference type="Gene3D" id="1.10.510.10">
    <property type="entry name" value="Transferase(Phosphotransferase) domain 1"/>
    <property type="match status" value="1"/>
</dbReference>
<evidence type="ECO:0000313" key="18">
    <source>
        <dbReference type="EMBL" id="CAF1067371.1"/>
    </source>
</evidence>
<feature type="domain" description="Protein kinase" evidence="16">
    <location>
        <begin position="1151"/>
        <end position="1432"/>
    </location>
</feature>
<evidence type="ECO:0000256" key="5">
    <source>
        <dbReference type="ARBA" id="ARBA00022741"/>
    </source>
</evidence>
<dbReference type="PANTHER" id="PTHR24056">
    <property type="entry name" value="CELL DIVISION PROTEIN KINASE"/>
    <property type="match status" value="1"/>
</dbReference>
<keyword evidence="9 14" id="KW-0067">ATP-binding</keyword>
<organism evidence="18 19">
    <name type="scientific">Rotaria sordida</name>
    <dbReference type="NCBI Taxonomy" id="392033"/>
    <lineage>
        <taxon>Eukaryota</taxon>
        <taxon>Metazoa</taxon>
        <taxon>Spiralia</taxon>
        <taxon>Gnathifera</taxon>
        <taxon>Rotifera</taxon>
        <taxon>Eurotatoria</taxon>
        <taxon>Bdelloidea</taxon>
        <taxon>Philodinida</taxon>
        <taxon>Philodinidae</taxon>
        <taxon>Rotaria</taxon>
    </lineage>
</organism>
<feature type="region of interest" description="Disordered" evidence="15">
    <location>
        <begin position="875"/>
        <end position="916"/>
    </location>
</feature>
<evidence type="ECO:0000256" key="14">
    <source>
        <dbReference type="PROSITE-ProRule" id="PRU10141"/>
    </source>
</evidence>
<dbReference type="InterPro" id="IPR000719">
    <property type="entry name" value="Prot_kinase_dom"/>
</dbReference>
<dbReference type="FunFam" id="1.10.510.10:FF:000611">
    <property type="entry name" value="CMGC family protein kinase"/>
    <property type="match status" value="1"/>
</dbReference>
<evidence type="ECO:0000256" key="8">
    <source>
        <dbReference type="ARBA" id="ARBA00022833"/>
    </source>
</evidence>
<evidence type="ECO:0000256" key="3">
    <source>
        <dbReference type="ARBA" id="ARBA00022527"/>
    </source>
</evidence>
<evidence type="ECO:0000256" key="10">
    <source>
        <dbReference type="ARBA" id="ARBA00025721"/>
    </source>
</evidence>
<gene>
    <name evidence="18" type="ORF">ZHD862_LOCUS15885</name>
</gene>
<dbReference type="InterPro" id="IPR017441">
    <property type="entry name" value="Protein_kinase_ATP_BS"/>
</dbReference>
<feature type="region of interest" description="Disordered" evidence="15">
    <location>
        <begin position="715"/>
        <end position="735"/>
    </location>
</feature>
<accession>A0A814LK90</accession>
<evidence type="ECO:0000256" key="2">
    <source>
        <dbReference type="ARBA" id="ARBA00012425"/>
    </source>
</evidence>
<comment type="similarity">
    <text evidence="1">Belongs to the protein kinase superfamily. CMGC Ser/Thr protein kinase family. CDC2/CDKX subfamily.</text>
</comment>
<dbReference type="Gene3D" id="3.30.40.10">
    <property type="entry name" value="Zinc/RING finger domain, C3HC4 (zinc finger)"/>
    <property type="match status" value="1"/>
</dbReference>
<dbReference type="GO" id="GO:0005634">
    <property type="term" value="C:nucleus"/>
    <property type="evidence" value="ECO:0007669"/>
    <property type="project" value="TreeGrafter"/>
</dbReference>
<dbReference type="Pfam" id="PF00069">
    <property type="entry name" value="Pkinase"/>
    <property type="match status" value="1"/>
</dbReference>
<dbReference type="PROSITE" id="PS00107">
    <property type="entry name" value="PROTEIN_KINASE_ATP"/>
    <property type="match status" value="1"/>
</dbReference>
<keyword evidence="4" id="KW-0808">Transferase</keyword>
<dbReference type="GO" id="GO:0008270">
    <property type="term" value="F:zinc ion binding"/>
    <property type="evidence" value="ECO:0007669"/>
    <property type="project" value="UniProtKB-KW"/>
</dbReference>
<feature type="compositionally biased region" description="Polar residues" evidence="15">
    <location>
        <begin position="715"/>
        <end position="728"/>
    </location>
</feature>
<dbReference type="SMART" id="SM00220">
    <property type="entry name" value="S_TKc"/>
    <property type="match status" value="1"/>
</dbReference>
<keyword evidence="7" id="KW-0418">Kinase</keyword>